<comment type="catalytic activity">
    <reaction evidence="1 7">
        <text>Cleavage of hydrophobic, N-terminal signal or leader sequences from secreted and periplasmic proteins.</text>
        <dbReference type="EC" id="3.4.21.89"/>
    </reaction>
</comment>
<comment type="similarity">
    <text evidence="3 8">Belongs to the peptidase S26 family.</text>
</comment>
<evidence type="ECO:0000256" key="7">
    <source>
        <dbReference type="RuleBase" id="RU003993"/>
    </source>
</evidence>
<evidence type="ECO:0000259" key="9">
    <source>
        <dbReference type="Pfam" id="PF10502"/>
    </source>
</evidence>
<dbReference type="PROSITE" id="PS00761">
    <property type="entry name" value="SPASE_I_3"/>
    <property type="match status" value="1"/>
</dbReference>
<comment type="caution">
    <text evidence="10">The sequence shown here is derived from an EMBL/GenBank/DDBJ whole genome shotgun (WGS) entry which is preliminary data.</text>
</comment>
<dbReference type="EMBL" id="BSKO01000001">
    <property type="protein sequence ID" value="GLO65624.1"/>
    <property type="molecule type" value="Genomic_DNA"/>
</dbReference>
<dbReference type="Proteomes" id="UP001275436">
    <property type="component" value="Unassembled WGS sequence"/>
</dbReference>
<dbReference type="PANTHER" id="PTHR43390">
    <property type="entry name" value="SIGNAL PEPTIDASE I"/>
    <property type="match status" value="1"/>
</dbReference>
<sequence>MKKFNIRRVLLLLLLLVGIAVILRTTLFANYVVDGKSMEPTLFDGNLLMVNKFVYELSDVNRFDVIVFRASKEEDYVKRVIGIPGDRVEYKHDKLYINGEFIEERFLESYKEASSVEKFTNDFTLQQITGEIEVPEGNLFVLGDNRQDSLDSRSFGFISNDQIVGKVDITYWPLTEKVNK</sequence>
<keyword evidence="6 7" id="KW-0378">Hydrolase</keyword>
<comment type="subcellular location">
    <subcellularLocation>
        <location evidence="2">Cell membrane</location>
        <topology evidence="2">Single-pass type II membrane protein</topology>
    </subcellularLocation>
    <subcellularLocation>
        <location evidence="8">Membrane</location>
        <topology evidence="8">Single-pass type II membrane protein</topology>
    </subcellularLocation>
</comment>
<dbReference type="InterPro" id="IPR019758">
    <property type="entry name" value="Pept_S26A_signal_pept_1_CS"/>
</dbReference>
<evidence type="ECO:0000256" key="3">
    <source>
        <dbReference type="ARBA" id="ARBA00009370"/>
    </source>
</evidence>
<accession>A0ABQ5TIV2</accession>
<dbReference type="Gene3D" id="2.10.109.10">
    <property type="entry name" value="Umud Fragment, subunit A"/>
    <property type="match status" value="1"/>
</dbReference>
<evidence type="ECO:0000256" key="4">
    <source>
        <dbReference type="ARBA" id="ARBA00013208"/>
    </source>
</evidence>
<name>A0ABQ5TIV2_9BACI</name>
<evidence type="ECO:0000313" key="11">
    <source>
        <dbReference type="Proteomes" id="UP001275436"/>
    </source>
</evidence>
<gene>
    <name evidence="10" type="primary">sipT</name>
    <name evidence="10" type="ORF">MACH08_14080</name>
</gene>
<dbReference type="InterPro" id="IPR019756">
    <property type="entry name" value="Pept_S26A_signal_pept_1_Ser-AS"/>
</dbReference>
<dbReference type="PROSITE" id="PS00760">
    <property type="entry name" value="SPASE_I_2"/>
    <property type="match status" value="1"/>
</dbReference>
<dbReference type="NCBIfam" id="TIGR02227">
    <property type="entry name" value="sigpep_I_bact"/>
    <property type="match status" value="1"/>
</dbReference>
<evidence type="ECO:0000256" key="5">
    <source>
        <dbReference type="ARBA" id="ARBA00022670"/>
    </source>
</evidence>
<dbReference type="PRINTS" id="PR00727">
    <property type="entry name" value="LEADERPTASE"/>
</dbReference>
<reference evidence="10 11" key="1">
    <citation type="submission" date="2023-02" db="EMBL/GenBank/DDBJ databases">
        <title>Oceanobacillus kimchii IFOP_LL358 isolated form Alexandrium catenella lab strain.</title>
        <authorList>
            <person name="Gajardo G."/>
            <person name="Ueki S."/>
            <person name="Maruyama F."/>
        </authorList>
    </citation>
    <scope>NUCLEOTIDE SEQUENCE [LARGE SCALE GENOMIC DNA]</scope>
    <source>
        <strain evidence="10 11">IFOP_LL358</strain>
    </source>
</reference>
<evidence type="ECO:0000256" key="8">
    <source>
        <dbReference type="RuleBase" id="RU362042"/>
    </source>
</evidence>
<evidence type="ECO:0000256" key="1">
    <source>
        <dbReference type="ARBA" id="ARBA00000677"/>
    </source>
</evidence>
<evidence type="ECO:0000313" key="10">
    <source>
        <dbReference type="EMBL" id="GLO65624.1"/>
    </source>
</evidence>
<dbReference type="RefSeq" id="WP_272031137.1">
    <property type="nucleotide sequence ID" value="NZ_BSKO01000001.1"/>
</dbReference>
<evidence type="ECO:0000256" key="6">
    <source>
        <dbReference type="ARBA" id="ARBA00022801"/>
    </source>
</evidence>
<dbReference type="EC" id="3.4.21.89" evidence="4 7"/>
<dbReference type="PROSITE" id="PS00501">
    <property type="entry name" value="SPASE_I_1"/>
    <property type="match status" value="1"/>
</dbReference>
<keyword evidence="11" id="KW-1185">Reference proteome</keyword>
<proteinExistence type="inferred from homology"/>
<dbReference type="SUPFAM" id="SSF51306">
    <property type="entry name" value="LexA/Signal peptidase"/>
    <property type="match status" value="1"/>
</dbReference>
<feature type="domain" description="Peptidase S26" evidence="9">
    <location>
        <begin position="7"/>
        <end position="172"/>
    </location>
</feature>
<dbReference type="Pfam" id="PF10502">
    <property type="entry name" value="Peptidase_S26"/>
    <property type="match status" value="1"/>
</dbReference>
<keyword evidence="5 7" id="KW-0645">Protease</keyword>
<dbReference type="PANTHER" id="PTHR43390:SF1">
    <property type="entry name" value="CHLOROPLAST PROCESSING PEPTIDASE"/>
    <property type="match status" value="1"/>
</dbReference>
<protein>
    <recommendedName>
        <fullName evidence="4 7">Signal peptidase I</fullName>
        <ecNumber evidence="4 7">3.4.21.89</ecNumber>
    </recommendedName>
</protein>
<dbReference type="InterPro" id="IPR000223">
    <property type="entry name" value="Pept_S26A_signal_pept_1"/>
</dbReference>
<dbReference type="InterPro" id="IPR019533">
    <property type="entry name" value="Peptidase_S26"/>
</dbReference>
<evidence type="ECO:0000256" key="2">
    <source>
        <dbReference type="ARBA" id="ARBA00004401"/>
    </source>
</evidence>
<dbReference type="InterPro" id="IPR036286">
    <property type="entry name" value="LexA/Signal_pep-like_sf"/>
</dbReference>
<dbReference type="InterPro" id="IPR019757">
    <property type="entry name" value="Pept_S26A_signal_pept_1_Lys-AS"/>
</dbReference>
<dbReference type="CDD" id="cd06530">
    <property type="entry name" value="S26_SPase_I"/>
    <property type="match status" value="1"/>
</dbReference>
<organism evidence="10 11">
    <name type="scientific">Oceanobacillus kimchii</name>
    <dbReference type="NCBI Taxonomy" id="746691"/>
    <lineage>
        <taxon>Bacteria</taxon>
        <taxon>Bacillati</taxon>
        <taxon>Bacillota</taxon>
        <taxon>Bacilli</taxon>
        <taxon>Bacillales</taxon>
        <taxon>Bacillaceae</taxon>
        <taxon>Oceanobacillus</taxon>
    </lineage>
</organism>